<evidence type="ECO:0000313" key="22">
    <source>
        <dbReference type="EMBL" id="TRY69463.1"/>
    </source>
</evidence>
<dbReference type="EMBL" id="VCGU01000010">
    <property type="protein sequence ID" value="TRY69463.1"/>
    <property type="molecule type" value="Genomic_DNA"/>
</dbReference>
<dbReference type="Gene3D" id="2.60.40.1910">
    <property type="match status" value="1"/>
</dbReference>
<dbReference type="AlphaFoldDB" id="A0A553NVK0"/>
<evidence type="ECO:0000256" key="3">
    <source>
        <dbReference type="ARBA" id="ARBA00010136"/>
    </source>
</evidence>
<dbReference type="InterPro" id="IPR050344">
    <property type="entry name" value="Peptidase_M1_aminopeptidases"/>
</dbReference>
<keyword evidence="11 17" id="KW-0482">Metalloprotease</keyword>
<evidence type="ECO:0000256" key="7">
    <source>
        <dbReference type="ARBA" id="ARBA00022801"/>
    </source>
</evidence>
<dbReference type="Gene3D" id="1.25.50.20">
    <property type="match status" value="1"/>
</dbReference>
<evidence type="ECO:0000256" key="5">
    <source>
        <dbReference type="ARBA" id="ARBA00022692"/>
    </source>
</evidence>
<evidence type="ECO:0000256" key="4">
    <source>
        <dbReference type="ARBA" id="ARBA00022670"/>
    </source>
</evidence>
<evidence type="ECO:0000256" key="18">
    <source>
        <dbReference type="SAM" id="SignalP"/>
    </source>
</evidence>
<dbReference type="PANTHER" id="PTHR11533">
    <property type="entry name" value="PROTEASE M1 ZINC METALLOPROTEASE"/>
    <property type="match status" value="1"/>
</dbReference>
<dbReference type="GO" id="GO:0042277">
    <property type="term" value="F:peptide binding"/>
    <property type="evidence" value="ECO:0007669"/>
    <property type="project" value="TreeGrafter"/>
</dbReference>
<proteinExistence type="inferred from homology"/>
<dbReference type="Pfam" id="PF11838">
    <property type="entry name" value="ERAP1_C"/>
    <property type="match status" value="1"/>
</dbReference>
<dbReference type="STRING" id="6832.A0A553NVK0"/>
<evidence type="ECO:0000256" key="14">
    <source>
        <dbReference type="PIRSR" id="PIRSR634016-1"/>
    </source>
</evidence>
<evidence type="ECO:0000256" key="1">
    <source>
        <dbReference type="ARBA" id="ARBA00004606"/>
    </source>
</evidence>
<keyword evidence="17" id="KW-0031">Aminopeptidase</keyword>
<evidence type="ECO:0000256" key="12">
    <source>
        <dbReference type="ARBA" id="ARBA00023136"/>
    </source>
</evidence>
<keyword evidence="10" id="KW-1133">Transmembrane helix</keyword>
<dbReference type="InterPro" id="IPR014782">
    <property type="entry name" value="Peptidase_M1_dom"/>
</dbReference>
<feature type="active site" description="Proton acceptor" evidence="14">
    <location>
        <position position="332"/>
    </location>
</feature>
<keyword evidence="9" id="KW-0735">Signal-anchor</keyword>
<accession>A0A553NVK0</accession>
<sequence length="885" mass="102603">MWSLFLTILSVWQARRVFATDLNNVRLPTHLKPVNYQISLTPFMIPGNFTVSGYISIVVDVLESSTNVTLHTKDILVKEVVVGQVLGYKYPIDRIELVEELDFFVIHLQEPLKIGEQHVIRMRFISKLSDGLHGFYRSQYLADDGTIRTLATTQFEPTHARKAFPCFDEPQMKAKFNIRIGRTAGMHAISNMPKIQNPIRYSSDLPGYIYDQFEESVPMSTYLVAFVISDFEFNESELRQNNVTFRIWARKNALDQTDYARGIGARILQYFEHYFDIDFPLPKQDMIAIPDFSAGAMENWGLITYRETTLLYKRGVSPRSAKQRIALVVSHELAHQWFGNLVTPKWWTDLWLNEGFASYVEYLGVEAVEPNMKVMEQFITSELQNVMRVDALTSSHPVSVKVSNPDEIAQIFDRISYGKGATIIRMMDHFLTENTFRKGVANYLRHLQYKNADQDDLWRFLTEQGHADGTLPESMNIKTIMDTWTLQTGFPVLNVKRDYSRRAANISQERFFLNKLHQNGSPFKWWIPVTYRSCNNMKNPAHPDVHWLSQDHDWKMVFDLPESDQPVVFNVRQTEQSLVPWRSATMSFRYLKSMFQRTPAYGEFQKFMKHTARPVYRQHGLRSMIHNAHEDSLLRSEIIDWACSIEVEECCNNVRELFDVYVRSGRDQDGINENEIETADEDFKEEEGGEAIAEMDFTEAHEVDMDLKKAIMCNALALGGEKEWNQVWASYLASNVAAQKQYHLRILACTKEIWILNKYLNMSVNPQSGIRKQDATLVISNVARNVHGRDLTFDFVRSHWNHLKDYLGGRFERALGSVLGGRNTQLELDELRAFVKMHEGEFGAGQRAVEQALETTEANVHWMDTHYYYITDWLSQQNQIQAFTT</sequence>
<keyword evidence="18" id="KW-0732">Signal</keyword>
<feature type="domain" description="ERAP1-like C-terminal" evidence="20">
    <location>
        <begin position="571"/>
        <end position="857"/>
    </location>
</feature>
<keyword evidence="5" id="KW-0812">Transmembrane</keyword>
<evidence type="ECO:0000256" key="10">
    <source>
        <dbReference type="ARBA" id="ARBA00022989"/>
    </source>
</evidence>
<feature type="binding site" evidence="15">
    <location>
        <position position="335"/>
    </location>
    <ligand>
        <name>Zn(2+)</name>
        <dbReference type="ChEBI" id="CHEBI:29105"/>
        <note>catalytic</note>
    </ligand>
</feature>
<dbReference type="GO" id="GO:0005615">
    <property type="term" value="C:extracellular space"/>
    <property type="evidence" value="ECO:0007669"/>
    <property type="project" value="TreeGrafter"/>
</dbReference>
<feature type="binding site" evidence="15">
    <location>
        <position position="331"/>
    </location>
    <ligand>
        <name>Zn(2+)</name>
        <dbReference type="ChEBI" id="CHEBI:29105"/>
        <note>catalytic</note>
    </ligand>
</feature>
<evidence type="ECO:0000256" key="16">
    <source>
        <dbReference type="PIRSR" id="PIRSR634016-4"/>
    </source>
</evidence>
<dbReference type="GO" id="GO:0005886">
    <property type="term" value="C:plasma membrane"/>
    <property type="evidence" value="ECO:0007669"/>
    <property type="project" value="UniProtKB-SubCell"/>
</dbReference>
<dbReference type="EC" id="3.4.11.-" evidence="17"/>
<evidence type="ECO:0000256" key="6">
    <source>
        <dbReference type="ARBA" id="ARBA00022723"/>
    </source>
</evidence>
<dbReference type="GO" id="GO:0043171">
    <property type="term" value="P:peptide catabolic process"/>
    <property type="evidence" value="ECO:0007669"/>
    <property type="project" value="TreeGrafter"/>
</dbReference>
<evidence type="ECO:0000313" key="23">
    <source>
        <dbReference type="Proteomes" id="UP000318571"/>
    </source>
</evidence>
<reference evidence="22 23" key="1">
    <citation type="journal article" date="2018" name="Nat. Ecol. Evol.">
        <title>Genomic signatures of mitonuclear coevolution across populations of Tigriopus californicus.</title>
        <authorList>
            <person name="Barreto F.S."/>
            <person name="Watson E.T."/>
            <person name="Lima T.G."/>
            <person name="Willett C.S."/>
            <person name="Edmands S."/>
            <person name="Li W."/>
            <person name="Burton R.S."/>
        </authorList>
    </citation>
    <scope>NUCLEOTIDE SEQUENCE [LARGE SCALE GENOMIC DNA]</scope>
    <source>
        <strain evidence="22 23">San Diego</strain>
    </source>
</reference>
<dbReference type="InterPro" id="IPR034016">
    <property type="entry name" value="M1_APN-typ"/>
</dbReference>
<dbReference type="OMA" id="TEANIFW"/>
<dbReference type="FunFam" id="2.60.40.1730:FF:000012">
    <property type="entry name" value="Aminopeptidase N"/>
    <property type="match status" value="1"/>
</dbReference>
<evidence type="ECO:0000256" key="8">
    <source>
        <dbReference type="ARBA" id="ARBA00022833"/>
    </source>
</evidence>
<dbReference type="PRINTS" id="PR00756">
    <property type="entry name" value="ALADIPTASE"/>
</dbReference>
<dbReference type="InterPro" id="IPR027268">
    <property type="entry name" value="Peptidase_M4/M1_CTD_sf"/>
</dbReference>
<keyword evidence="23" id="KW-1185">Reference proteome</keyword>
<comment type="cofactor">
    <cofactor evidence="15 17">
        <name>Zn(2+)</name>
        <dbReference type="ChEBI" id="CHEBI:29105"/>
    </cofactor>
    <text evidence="15 17">Binds 1 zinc ion per subunit.</text>
</comment>
<feature type="chain" id="PRO_5022038845" description="Aminopeptidase" evidence="18">
    <location>
        <begin position="20"/>
        <end position="885"/>
    </location>
</feature>
<protein>
    <recommendedName>
        <fullName evidence="17">Aminopeptidase</fullName>
        <ecNumber evidence="17">3.4.11.-</ecNumber>
    </recommendedName>
</protein>
<dbReference type="GO" id="GO:0070006">
    <property type="term" value="F:metalloaminopeptidase activity"/>
    <property type="evidence" value="ECO:0007669"/>
    <property type="project" value="TreeGrafter"/>
</dbReference>
<organism evidence="22 23">
    <name type="scientific">Tigriopus californicus</name>
    <name type="common">Marine copepod</name>
    <dbReference type="NCBI Taxonomy" id="6832"/>
    <lineage>
        <taxon>Eukaryota</taxon>
        <taxon>Metazoa</taxon>
        <taxon>Ecdysozoa</taxon>
        <taxon>Arthropoda</taxon>
        <taxon>Crustacea</taxon>
        <taxon>Multicrustacea</taxon>
        <taxon>Hexanauplia</taxon>
        <taxon>Copepoda</taxon>
        <taxon>Harpacticoida</taxon>
        <taxon>Harpacticidae</taxon>
        <taxon>Tigriopus</taxon>
    </lineage>
</organism>
<evidence type="ECO:0000256" key="9">
    <source>
        <dbReference type="ARBA" id="ARBA00022968"/>
    </source>
</evidence>
<comment type="caution">
    <text evidence="22">The sequence shown here is derived from an EMBL/GenBank/DDBJ whole genome shotgun (WGS) entry which is preliminary data.</text>
</comment>
<dbReference type="Proteomes" id="UP000318571">
    <property type="component" value="Chromosome 1"/>
</dbReference>
<dbReference type="GO" id="GO:0008270">
    <property type="term" value="F:zinc ion binding"/>
    <property type="evidence" value="ECO:0007669"/>
    <property type="project" value="UniProtKB-UniRule"/>
</dbReference>
<feature type="binding site" evidence="15">
    <location>
        <position position="354"/>
    </location>
    <ligand>
        <name>Zn(2+)</name>
        <dbReference type="ChEBI" id="CHEBI:29105"/>
        <note>catalytic</note>
    </ligand>
</feature>
<dbReference type="Pfam" id="PF01433">
    <property type="entry name" value="Peptidase_M1"/>
    <property type="match status" value="1"/>
</dbReference>
<dbReference type="GO" id="GO:0005737">
    <property type="term" value="C:cytoplasm"/>
    <property type="evidence" value="ECO:0007669"/>
    <property type="project" value="TreeGrafter"/>
</dbReference>
<feature type="signal peptide" evidence="18">
    <location>
        <begin position="1"/>
        <end position="19"/>
    </location>
</feature>
<name>A0A553NVK0_TIGCA</name>
<keyword evidence="4 17" id="KW-0645">Protease</keyword>
<evidence type="ECO:0000256" key="17">
    <source>
        <dbReference type="RuleBase" id="RU364040"/>
    </source>
</evidence>
<dbReference type="InterPro" id="IPR042097">
    <property type="entry name" value="Aminopeptidase_N-like_N_sf"/>
</dbReference>
<dbReference type="CDD" id="cd09601">
    <property type="entry name" value="M1_APN-Q_like"/>
    <property type="match status" value="1"/>
</dbReference>
<dbReference type="SUPFAM" id="SSF55486">
    <property type="entry name" value="Metalloproteases ('zincins'), catalytic domain"/>
    <property type="match status" value="1"/>
</dbReference>
<comment type="subcellular location">
    <subcellularLocation>
        <location evidence="2">Cell membrane</location>
        <topology evidence="2">Lipid-anchor</topology>
        <topology evidence="2">GPI-anchor</topology>
    </subcellularLocation>
    <subcellularLocation>
        <location evidence="1">Membrane</location>
        <topology evidence="1">Single-pass type II membrane protein</topology>
    </subcellularLocation>
</comment>
<keyword evidence="8 15" id="KW-0862">Zinc</keyword>
<evidence type="ECO:0000256" key="13">
    <source>
        <dbReference type="ARBA" id="ARBA00023180"/>
    </source>
</evidence>
<feature type="domain" description="Aminopeptidase N-like N-terminal" evidence="21">
    <location>
        <begin position="32"/>
        <end position="223"/>
    </location>
</feature>
<gene>
    <name evidence="22" type="ORF">TCAL_04682</name>
</gene>
<evidence type="ECO:0000259" key="20">
    <source>
        <dbReference type="Pfam" id="PF11838"/>
    </source>
</evidence>
<dbReference type="FunFam" id="1.10.390.10:FF:000016">
    <property type="entry name" value="Glutamyl aminopeptidase"/>
    <property type="match status" value="1"/>
</dbReference>
<evidence type="ECO:0000256" key="11">
    <source>
        <dbReference type="ARBA" id="ARBA00023049"/>
    </source>
</evidence>
<dbReference type="InterPro" id="IPR045357">
    <property type="entry name" value="Aminopeptidase_N-like_N"/>
</dbReference>
<dbReference type="Pfam" id="PF17900">
    <property type="entry name" value="Peptidase_M1_N"/>
    <property type="match status" value="1"/>
</dbReference>
<dbReference type="SUPFAM" id="SSF63737">
    <property type="entry name" value="Leukotriene A4 hydrolase N-terminal domain"/>
    <property type="match status" value="1"/>
</dbReference>
<evidence type="ECO:0000256" key="15">
    <source>
        <dbReference type="PIRSR" id="PIRSR634016-3"/>
    </source>
</evidence>
<dbReference type="Gene3D" id="1.10.390.10">
    <property type="entry name" value="Neutral Protease Domain 2"/>
    <property type="match status" value="1"/>
</dbReference>
<feature type="site" description="Transition state stabilizer" evidence="16">
    <location>
        <position position="417"/>
    </location>
</feature>
<dbReference type="GO" id="GO:0006508">
    <property type="term" value="P:proteolysis"/>
    <property type="evidence" value="ECO:0007669"/>
    <property type="project" value="UniProtKB-KW"/>
</dbReference>
<comment type="similarity">
    <text evidence="3 17">Belongs to the peptidase M1 family.</text>
</comment>
<dbReference type="Gene3D" id="2.60.40.1730">
    <property type="entry name" value="tricorn interacting facor f3 domain"/>
    <property type="match status" value="1"/>
</dbReference>
<dbReference type="InterPro" id="IPR001930">
    <property type="entry name" value="Peptidase_M1"/>
</dbReference>
<dbReference type="PANTHER" id="PTHR11533:SF294">
    <property type="entry name" value="THYROTROPIN-RELEASING HORMONE-DEGRADING ECTOENZYME"/>
    <property type="match status" value="1"/>
</dbReference>
<evidence type="ECO:0000256" key="2">
    <source>
        <dbReference type="ARBA" id="ARBA00004609"/>
    </source>
</evidence>
<keyword evidence="12" id="KW-0472">Membrane</keyword>
<evidence type="ECO:0000259" key="21">
    <source>
        <dbReference type="Pfam" id="PF17900"/>
    </source>
</evidence>
<feature type="domain" description="Peptidase M1 membrane alanine aminopeptidase" evidence="19">
    <location>
        <begin position="260"/>
        <end position="484"/>
    </location>
</feature>
<dbReference type="InterPro" id="IPR024571">
    <property type="entry name" value="ERAP1-like_C_dom"/>
</dbReference>
<evidence type="ECO:0000259" key="19">
    <source>
        <dbReference type="Pfam" id="PF01433"/>
    </source>
</evidence>
<keyword evidence="13" id="KW-0325">Glycoprotein</keyword>
<keyword evidence="7 17" id="KW-0378">Hydrolase</keyword>
<keyword evidence="6 15" id="KW-0479">Metal-binding</keyword>